<dbReference type="RefSeq" id="WP_233373292.1">
    <property type="nucleotide sequence ID" value="NZ_JAJTWU010000007.1"/>
</dbReference>
<dbReference type="Proteomes" id="UP001200741">
    <property type="component" value="Unassembled WGS sequence"/>
</dbReference>
<name>A0ABS8XZN9_9BURK</name>
<keyword evidence="4" id="KW-1185">Reference proteome</keyword>
<proteinExistence type="predicted"/>
<feature type="compositionally biased region" description="Pro residues" evidence="1">
    <location>
        <begin position="27"/>
        <end position="52"/>
    </location>
</feature>
<comment type="caution">
    <text evidence="3">The sequence shown here is derived from an EMBL/GenBank/DDBJ whole genome shotgun (WGS) entry which is preliminary data.</text>
</comment>
<feature type="region of interest" description="Disordered" evidence="1">
    <location>
        <begin position="24"/>
        <end position="74"/>
    </location>
</feature>
<evidence type="ECO:0000256" key="1">
    <source>
        <dbReference type="SAM" id="MobiDB-lite"/>
    </source>
</evidence>
<reference evidence="3 4" key="1">
    <citation type="submission" date="2021-12" db="EMBL/GenBank/DDBJ databases">
        <title>Genome seq of P8.</title>
        <authorList>
            <person name="Seo T."/>
        </authorList>
    </citation>
    <scope>NUCLEOTIDE SEQUENCE [LARGE SCALE GENOMIC DNA]</scope>
    <source>
        <strain evidence="3 4">P8</strain>
    </source>
</reference>
<keyword evidence="2" id="KW-0732">Signal</keyword>
<sequence length="526" mass="55383">MSARWLAAGVALAAMLSACGGGSSNPTLPPAPPPTPTTPATPPPPAPPPVPKPADLAQHATAKGSPAGNVAQATLGPAGGSLNSADGAVTLTVPAGALGTDTVVSIQPLDNTAHGGLGRAYRLQPEGLQTARPMRLSFHYDAGGDAIAATPQQLGVAYQDAYRLWRPMPQPVIDTTQHTVTVQTTHFSDWSAFVGLQLRPPAGELEVGQTLTLEIQSCEQVLMDDIGKLVTILAACKTWANPGGDIQWQVNGAPGGNSSIGTVTGLASTTTPADAVYTAPAEVPGNADRLVVDVAAEVRDPATTGSPVTILISHVAVNRPLATSCEWLRNVEAMDLDISFDPIDVQSGDDADRLHSRHAGQMTLRLRRQTQSKDIDAWVSDGHGGAGRVQINDDERQFYSRTQTMGDGPPAEGSVAILEVLYTNCTYLIDSSFTVQATKRTDYFNGVDNPPETQELVLRIGRLTKGFTPIYANAAVLRRLQGERTGSIGLEPSGQLDALFYVPEQLRDAPTPTDGLNVRWIARPAD</sequence>
<feature type="signal peptide" evidence="2">
    <location>
        <begin position="1"/>
        <end position="20"/>
    </location>
</feature>
<accession>A0ABS8XZN9</accession>
<dbReference type="PROSITE" id="PS51257">
    <property type="entry name" value="PROKAR_LIPOPROTEIN"/>
    <property type="match status" value="1"/>
</dbReference>
<dbReference type="Gene3D" id="2.60.220.30">
    <property type="match status" value="1"/>
</dbReference>
<dbReference type="EMBL" id="JAJTWU010000007">
    <property type="protein sequence ID" value="MCE4556246.1"/>
    <property type="molecule type" value="Genomic_DNA"/>
</dbReference>
<evidence type="ECO:0008006" key="5">
    <source>
        <dbReference type="Google" id="ProtNLM"/>
    </source>
</evidence>
<evidence type="ECO:0000313" key="4">
    <source>
        <dbReference type="Proteomes" id="UP001200741"/>
    </source>
</evidence>
<evidence type="ECO:0000313" key="3">
    <source>
        <dbReference type="EMBL" id="MCE4556246.1"/>
    </source>
</evidence>
<feature type="chain" id="PRO_5045367558" description="ZU5 domain-containing protein" evidence="2">
    <location>
        <begin position="21"/>
        <end position="526"/>
    </location>
</feature>
<gene>
    <name evidence="3" type="ORF">LXT13_17770</name>
</gene>
<evidence type="ECO:0000256" key="2">
    <source>
        <dbReference type="SAM" id="SignalP"/>
    </source>
</evidence>
<organism evidence="3 4">
    <name type="scientific">Pelomonas cellulosilytica</name>
    <dbReference type="NCBI Taxonomy" id="2906762"/>
    <lineage>
        <taxon>Bacteria</taxon>
        <taxon>Pseudomonadati</taxon>
        <taxon>Pseudomonadota</taxon>
        <taxon>Betaproteobacteria</taxon>
        <taxon>Burkholderiales</taxon>
        <taxon>Sphaerotilaceae</taxon>
        <taxon>Roseateles</taxon>
    </lineage>
</organism>
<protein>
    <recommendedName>
        <fullName evidence="5">ZU5 domain-containing protein</fullName>
    </recommendedName>
</protein>